<dbReference type="Gramene" id="EOY32563">
    <property type="protein sequence ID" value="EOY32563"/>
    <property type="gene ID" value="TCM_040555"/>
</dbReference>
<dbReference type="eggNOG" id="KOG1075">
    <property type="taxonomic scope" value="Eukaryota"/>
</dbReference>
<dbReference type="InterPro" id="IPR012337">
    <property type="entry name" value="RNaseH-like_sf"/>
</dbReference>
<evidence type="ECO:0000313" key="2">
    <source>
        <dbReference type="EMBL" id="EOY32563.1"/>
    </source>
</evidence>
<dbReference type="InterPro" id="IPR044730">
    <property type="entry name" value="RNase_H-like_dom_plant"/>
</dbReference>
<dbReference type="GO" id="GO:0004523">
    <property type="term" value="F:RNA-DNA hybrid ribonuclease activity"/>
    <property type="evidence" value="ECO:0007669"/>
    <property type="project" value="InterPro"/>
</dbReference>
<keyword evidence="3" id="KW-1185">Reference proteome</keyword>
<dbReference type="InterPro" id="IPR053151">
    <property type="entry name" value="RNase_H-like"/>
</dbReference>
<sequence length="101" mass="11568">MGQYSREQRRVKLKVLIAWEKPWPSYVKLNVDGSAKGQPGEVTGGGIICDDKGNWIVGFTYKVGVLFSLTTELWALYQRLKLCWERGFKKELRMPTVSRSS</sequence>
<evidence type="ECO:0000259" key="1">
    <source>
        <dbReference type="Pfam" id="PF13456"/>
    </source>
</evidence>
<dbReference type="InterPro" id="IPR036397">
    <property type="entry name" value="RNaseH_sf"/>
</dbReference>
<protein>
    <recommendedName>
        <fullName evidence="1">RNase H type-1 domain-containing protein</fullName>
    </recommendedName>
</protein>
<gene>
    <name evidence="2" type="ORF">TCM_040555</name>
</gene>
<dbReference type="CDD" id="cd06222">
    <property type="entry name" value="RNase_H_like"/>
    <property type="match status" value="1"/>
</dbReference>
<evidence type="ECO:0000313" key="3">
    <source>
        <dbReference type="Proteomes" id="UP000026915"/>
    </source>
</evidence>
<organism evidence="2 3">
    <name type="scientific">Theobroma cacao</name>
    <name type="common">Cacao</name>
    <name type="synonym">Cocoa</name>
    <dbReference type="NCBI Taxonomy" id="3641"/>
    <lineage>
        <taxon>Eukaryota</taxon>
        <taxon>Viridiplantae</taxon>
        <taxon>Streptophyta</taxon>
        <taxon>Embryophyta</taxon>
        <taxon>Tracheophyta</taxon>
        <taxon>Spermatophyta</taxon>
        <taxon>Magnoliopsida</taxon>
        <taxon>eudicotyledons</taxon>
        <taxon>Gunneridae</taxon>
        <taxon>Pentapetalae</taxon>
        <taxon>rosids</taxon>
        <taxon>malvids</taxon>
        <taxon>Malvales</taxon>
        <taxon>Malvaceae</taxon>
        <taxon>Byttnerioideae</taxon>
        <taxon>Theobroma</taxon>
    </lineage>
</organism>
<dbReference type="EMBL" id="CM001887">
    <property type="protein sequence ID" value="EOY32563.1"/>
    <property type="molecule type" value="Genomic_DNA"/>
</dbReference>
<proteinExistence type="predicted"/>
<dbReference type="Gene3D" id="3.30.420.10">
    <property type="entry name" value="Ribonuclease H-like superfamily/Ribonuclease H"/>
    <property type="match status" value="1"/>
</dbReference>
<dbReference type="Pfam" id="PF13456">
    <property type="entry name" value="RVT_3"/>
    <property type="match status" value="1"/>
</dbReference>
<dbReference type="PANTHER" id="PTHR47723">
    <property type="entry name" value="OS05G0353850 PROTEIN"/>
    <property type="match status" value="1"/>
</dbReference>
<dbReference type="InParanoid" id="A0A061GT21"/>
<accession>A0A061GT21</accession>
<feature type="domain" description="RNase H type-1" evidence="1">
    <location>
        <begin position="30"/>
        <end position="90"/>
    </location>
</feature>
<dbReference type="PANTHER" id="PTHR47723:SF19">
    <property type="entry name" value="POLYNUCLEOTIDYL TRANSFERASE, RIBONUCLEASE H-LIKE SUPERFAMILY PROTEIN"/>
    <property type="match status" value="1"/>
</dbReference>
<dbReference type="HOGENOM" id="CLU_2296819_0_0_1"/>
<reference evidence="2 3" key="1">
    <citation type="journal article" date="2013" name="Genome Biol.">
        <title>The genome sequence of the most widely cultivated cacao type and its use to identify candidate genes regulating pod color.</title>
        <authorList>
            <person name="Motamayor J.C."/>
            <person name="Mockaitis K."/>
            <person name="Schmutz J."/>
            <person name="Haiminen N."/>
            <person name="Iii D.L."/>
            <person name="Cornejo O."/>
            <person name="Findley S.D."/>
            <person name="Zheng P."/>
            <person name="Utro F."/>
            <person name="Royaert S."/>
            <person name="Saski C."/>
            <person name="Jenkins J."/>
            <person name="Podicheti R."/>
            <person name="Zhao M."/>
            <person name="Scheffler B.E."/>
            <person name="Stack J.C."/>
            <person name="Feltus F.A."/>
            <person name="Mustiga G.M."/>
            <person name="Amores F."/>
            <person name="Phillips W."/>
            <person name="Marelli J.P."/>
            <person name="May G.D."/>
            <person name="Shapiro H."/>
            <person name="Ma J."/>
            <person name="Bustamante C.D."/>
            <person name="Schnell R.J."/>
            <person name="Main D."/>
            <person name="Gilbert D."/>
            <person name="Parida L."/>
            <person name="Kuhn D.N."/>
        </authorList>
    </citation>
    <scope>NUCLEOTIDE SEQUENCE [LARGE SCALE GENOMIC DNA]</scope>
    <source>
        <strain evidence="3">cv. Matina 1-6</strain>
    </source>
</reference>
<dbReference type="GO" id="GO:0003676">
    <property type="term" value="F:nucleic acid binding"/>
    <property type="evidence" value="ECO:0007669"/>
    <property type="project" value="InterPro"/>
</dbReference>
<dbReference type="SUPFAM" id="SSF53098">
    <property type="entry name" value="Ribonuclease H-like"/>
    <property type="match status" value="1"/>
</dbReference>
<dbReference type="Proteomes" id="UP000026915">
    <property type="component" value="Chromosome 9"/>
</dbReference>
<dbReference type="InterPro" id="IPR002156">
    <property type="entry name" value="RNaseH_domain"/>
</dbReference>
<name>A0A061GT21_THECC</name>
<dbReference type="AlphaFoldDB" id="A0A061GT21"/>
<dbReference type="OMA" id="KELRMPT"/>